<dbReference type="GeneID" id="5047280"/>
<reference evidence="2 3" key="1">
    <citation type="journal article" date="2006" name="Nature">
        <title>Global trends of whole-genome duplications revealed by the ciliate Paramecium tetraurelia.</title>
        <authorList>
            <consortium name="Genoscope"/>
            <person name="Aury J.-M."/>
            <person name="Jaillon O."/>
            <person name="Duret L."/>
            <person name="Noel B."/>
            <person name="Jubin C."/>
            <person name="Porcel B.M."/>
            <person name="Segurens B."/>
            <person name="Daubin V."/>
            <person name="Anthouard V."/>
            <person name="Aiach N."/>
            <person name="Arnaiz O."/>
            <person name="Billaut A."/>
            <person name="Beisson J."/>
            <person name="Blanc I."/>
            <person name="Bouhouche K."/>
            <person name="Camara F."/>
            <person name="Duharcourt S."/>
            <person name="Guigo R."/>
            <person name="Gogendeau D."/>
            <person name="Katinka M."/>
            <person name="Keller A.-M."/>
            <person name="Kissmehl R."/>
            <person name="Klotz C."/>
            <person name="Koll F."/>
            <person name="Le Moue A."/>
            <person name="Lepere C."/>
            <person name="Malinsky S."/>
            <person name="Nowacki M."/>
            <person name="Nowak J.K."/>
            <person name="Plattner H."/>
            <person name="Poulain J."/>
            <person name="Ruiz F."/>
            <person name="Serrano V."/>
            <person name="Zagulski M."/>
            <person name="Dessen P."/>
            <person name="Betermier M."/>
            <person name="Weissenbach J."/>
            <person name="Scarpelli C."/>
            <person name="Schachter V."/>
            <person name="Sperling L."/>
            <person name="Meyer E."/>
            <person name="Cohen J."/>
            <person name="Wincker P."/>
        </authorList>
    </citation>
    <scope>NUCLEOTIDE SEQUENCE [LARGE SCALE GENOMIC DNA]</scope>
    <source>
        <strain evidence="2 3">Stock d4-2</strain>
    </source>
</reference>
<dbReference type="RefSeq" id="XP_001461495.1">
    <property type="nucleotide sequence ID" value="XM_001461458.1"/>
</dbReference>
<dbReference type="Proteomes" id="UP000000600">
    <property type="component" value="Unassembled WGS sequence"/>
</dbReference>
<dbReference type="EMBL" id="CT868675">
    <property type="protein sequence ID" value="CAK94122.1"/>
    <property type="molecule type" value="Genomic_DNA"/>
</dbReference>
<gene>
    <name evidence="2" type="ORF">GSPATT00026445001</name>
</gene>
<evidence type="ECO:0000313" key="2">
    <source>
        <dbReference type="EMBL" id="CAK94122.1"/>
    </source>
</evidence>
<protein>
    <recommendedName>
        <fullName evidence="4">Transmembrane protein</fullName>
    </recommendedName>
</protein>
<keyword evidence="1" id="KW-0472">Membrane</keyword>
<dbReference type="HOGENOM" id="CLU_916634_0_0_1"/>
<dbReference type="AlphaFoldDB" id="A0EFN1"/>
<dbReference type="PANTHER" id="PTHR11319">
    <property type="entry name" value="G PROTEIN-COUPLED RECEPTOR-RELATED"/>
    <property type="match status" value="1"/>
</dbReference>
<name>A0EFN1_PARTE</name>
<feature type="transmembrane region" description="Helical" evidence="1">
    <location>
        <begin position="103"/>
        <end position="127"/>
    </location>
</feature>
<dbReference type="PANTHER" id="PTHR11319:SF35">
    <property type="entry name" value="OUTER MEMBRANE PROTEIN PMPC-RELATED"/>
    <property type="match status" value="1"/>
</dbReference>
<proteinExistence type="predicted"/>
<keyword evidence="3" id="KW-1185">Reference proteome</keyword>
<dbReference type="KEGG" id="ptm:GSPATT00026445001"/>
<feature type="transmembrane region" description="Helical" evidence="1">
    <location>
        <begin position="133"/>
        <end position="151"/>
    </location>
</feature>
<feature type="transmembrane region" description="Helical" evidence="1">
    <location>
        <begin position="223"/>
        <end position="244"/>
    </location>
</feature>
<evidence type="ECO:0008006" key="4">
    <source>
        <dbReference type="Google" id="ProtNLM"/>
    </source>
</evidence>
<keyword evidence="1" id="KW-1133">Transmembrane helix</keyword>
<dbReference type="InParanoid" id="A0EFN1"/>
<feature type="transmembrane region" description="Helical" evidence="1">
    <location>
        <begin position="163"/>
        <end position="182"/>
    </location>
</feature>
<organism evidence="2 3">
    <name type="scientific">Paramecium tetraurelia</name>
    <dbReference type="NCBI Taxonomy" id="5888"/>
    <lineage>
        <taxon>Eukaryota</taxon>
        <taxon>Sar</taxon>
        <taxon>Alveolata</taxon>
        <taxon>Ciliophora</taxon>
        <taxon>Intramacronucleata</taxon>
        <taxon>Oligohymenophorea</taxon>
        <taxon>Peniculida</taxon>
        <taxon>Parameciidae</taxon>
        <taxon>Paramecium</taxon>
    </lineage>
</organism>
<dbReference type="OrthoDB" id="77931at2759"/>
<sequence>MKRNRILLILDHPNEQTYDHLQIEINCQVIESRTELLYIIKAKSLKCQIGEYYVNGRCQTCESKFGYYSVKYNATKCVIFDKEKYSDITSNMIKMHQDFGDQIIYQIMLSLVLRIINFAIEVGRWVIIHVKKFILVLCVKNVIFIILGDLVSMLKINGIYNVYNIISFIIAIWAFASIFLSLKSIHSFNLLYVQLMIGQRYKKLLFKLNQNHESILIKMLLNYLWIFSVIFTFNLDFSFSFLFIEQTSDSSYFMSQDLDLLCILYLIDTKCISENIDNDNFDCDVIQYDNYSIVFVFTISQTKI</sequence>
<evidence type="ECO:0000256" key="1">
    <source>
        <dbReference type="SAM" id="Phobius"/>
    </source>
</evidence>
<keyword evidence="1" id="KW-0812">Transmembrane</keyword>
<accession>A0EFN1</accession>
<evidence type="ECO:0000313" key="3">
    <source>
        <dbReference type="Proteomes" id="UP000000600"/>
    </source>
</evidence>